<reference evidence="2" key="1">
    <citation type="submission" date="2023-06" db="EMBL/GenBank/DDBJ databases">
        <title>Genome-scale phylogeny and comparative genomics of the fungal order Sordariales.</title>
        <authorList>
            <consortium name="Lawrence Berkeley National Laboratory"/>
            <person name="Hensen N."/>
            <person name="Bonometti L."/>
            <person name="Westerberg I."/>
            <person name="Brannstrom I.O."/>
            <person name="Guillou S."/>
            <person name="Cros-Aarteil S."/>
            <person name="Calhoun S."/>
            <person name="Haridas S."/>
            <person name="Kuo A."/>
            <person name="Mondo S."/>
            <person name="Pangilinan J."/>
            <person name="Riley R."/>
            <person name="LaButti K."/>
            <person name="Andreopoulos B."/>
            <person name="Lipzen A."/>
            <person name="Chen C."/>
            <person name="Yanf M."/>
            <person name="Daum C."/>
            <person name="Ng V."/>
            <person name="Clum A."/>
            <person name="Steindorff A."/>
            <person name="Ohm R."/>
            <person name="Martin F."/>
            <person name="Silar P."/>
            <person name="Natvig D."/>
            <person name="Lalanne C."/>
            <person name="Gautier V."/>
            <person name="Ament-velasquez S.L."/>
            <person name="Kruys A."/>
            <person name="Hutchinson M.I."/>
            <person name="Powell A.J."/>
            <person name="Barry K."/>
            <person name="Miller A.N."/>
            <person name="Grigoriev I.V."/>
            <person name="Debuchy R."/>
            <person name="Gladieux P."/>
            <person name="Thoren M.H."/>
            <person name="Johannesson H."/>
        </authorList>
    </citation>
    <scope>NUCLEOTIDE SEQUENCE</scope>
    <source>
        <strain evidence="2">SMH3187-1</strain>
    </source>
</reference>
<protein>
    <submittedName>
        <fullName evidence="2">Uncharacterized protein</fullName>
    </submittedName>
</protein>
<name>A0AA40EKG7_9PEZI</name>
<proteinExistence type="predicted"/>
<gene>
    <name evidence="2" type="ORF">B0T18DRAFT_419204</name>
</gene>
<feature type="region of interest" description="Disordered" evidence="1">
    <location>
        <begin position="411"/>
        <end position="442"/>
    </location>
</feature>
<feature type="region of interest" description="Disordered" evidence="1">
    <location>
        <begin position="302"/>
        <end position="351"/>
    </location>
</feature>
<feature type="compositionally biased region" description="Low complexity" evidence="1">
    <location>
        <begin position="303"/>
        <end position="317"/>
    </location>
</feature>
<evidence type="ECO:0000313" key="3">
    <source>
        <dbReference type="Proteomes" id="UP001172155"/>
    </source>
</evidence>
<accession>A0AA40EKG7</accession>
<dbReference type="AlphaFoldDB" id="A0AA40EKG7"/>
<feature type="region of interest" description="Disordered" evidence="1">
    <location>
        <begin position="197"/>
        <end position="218"/>
    </location>
</feature>
<feature type="region of interest" description="Disordered" evidence="1">
    <location>
        <begin position="57"/>
        <end position="142"/>
    </location>
</feature>
<feature type="compositionally biased region" description="Low complexity" evidence="1">
    <location>
        <begin position="83"/>
        <end position="101"/>
    </location>
</feature>
<evidence type="ECO:0000313" key="2">
    <source>
        <dbReference type="EMBL" id="KAK0740996.1"/>
    </source>
</evidence>
<evidence type="ECO:0000256" key="1">
    <source>
        <dbReference type="SAM" id="MobiDB-lite"/>
    </source>
</evidence>
<sequence length="554" mass="58374">MSTPSPSSPPRRPRLSLQIRAIAHGPTGKTSRTLAAAVDVKSPTSFNTLSNVYATAVDRSTPVRDQPPPNVLSQGRPSLRLHTGSASASASGSGSTTPGAALPVHTPHLGHYLDTPLTAQPGSPLVTAPPGKGVQFPSTMTMTDTPPLSAVEQKGGRTLTFDTGSSVRTPLTPGARRRTTLPAALSQLPYTHPRNLQSILRNSPLPPLNTKTPMSPRRQSLRLQEKAARRVAYLSPLCQTITTSLYTRSHVDLLDEDTPTTPSLEDDDVLDQTMAYTGNETRDGGQTPGPFEEMRRRMAGLQASTPVATTPTSATSAGGIRKRSGKKKDKKRRWVWTIGTQEGEDEDGSPVLVVTPAPAPALATTKKAPTLVPVPVIALPAPRPRTRTQMAKVSSASDTPAVRAIPTLAIPAPRTKPSRGTVVTTPNRPFTRAAPEGTPEPITARMCSPEPVTAICLSLPSVAEPPPTPSLSVSSSTADPVFEAGGGDVEMSDASSVWSETTTGEETIYEKLEAEEARFGEAVGDGGMDVDTPVVAGRSVMFQEASRGWASMVA</sequence>
<organism evidence="2 3">
    <name type="scientific">Schizothecium vesticola</name>
    <dbReference type="NCBI Taxonomy" id="314040"/>
    <lineage>
        <taxon>Eukaryota</taxon>
        <taxon>Fungi</taxon>
        <taxon>Dikarya</taxon>
        <taxon>Ascomycota</taxon>
        <taxon>Pezizomycotina</taxon>
        <taxon>Sordariomycetes</taxon>
        <taxon>Sordariomycetidae</taxon>
        <taxon>Sordariales</taxon>
        <taxon>Schizotheciaceae</taxon>
        <taxon>Schizothecium</taxon>
    </lineage>
</organism>
<dbReference type="EMBL" id="JAUKUD010000006">
    <property type="protein sequence ID" value="KAK0740996.1"/>
    <property type="molecule type" value="Genomic_DNA"/>
</dbReference>
<comment type="caution">
    <text evidence="2">The sequence shown here is derived from an EMBL/GenBank/DDBJ whole genome shotgun (WGS) entry which is preliminary data.</text>
</comment>
<feature type="compositionally biased region" description="Polar residues" evidence="1">
    <location>
        <begin position="209"/>
        <end position="218"/>
    </location>
</feature>
<keyword evidence="3" id="KW-1185">Reference proteome</keyword>
<feature type="compositionally biased region" description="Basic residues" evidence="1">
    <location>
        <begin position="320"/>
        <end position="334"/>
    </location>
</feature>
<dbReference type="Proteomes" id="UP001172155">
    <property type="component" value="Unassembled WGS sequence"/>
</dbReference>